<evidence type="ECO:0000256" key="1">
    <source>
        <dbReference type="SAM" id="MobiDB-lite"/>
    </source>
</evidence>
<dbReference type="InterPro" id="IPR024983">
    <property type="entry name" value="CHAT_dom"/>
</dbReference>
<evidence type="ECO:0000256" key="2">
    <source>
        <dbReference type="SAM" id="SignalP"/>
    </source>
</evidence>
<proteinExistence type="predicted"/>
<keyword evidence="5" id="KW-1185">Reference proteome</keyword>
<accession>A0A2N8KX24</accession>
<reference evidence="4 5" key="1">
    <citation type="submission" date="2018-01" db="EMBL/GenBank/DDBJ databases">
        <title>Draft genome sequence of Paucibacter aquatile CR182 isolated from freshwater of the Nakdong River.</title>
        <authorList>
            <person name="Choi A."/>
            <person name="Chung E.J."/>
        </authorList>
    </citation>
    <scope>NUCLEOTIDE SEQUENCE [LARGE SCALE GENOMIC DNA]</scope>
    <source>
        <strain evidence="4 5">CR182</strain>
    </source>
</reference>
<dbReference type="EMBL" id="POSP01000003">
    <property type="protein sequence ID" value="PND38017.1"/>
    <property type="molecule type" value="Genomic_DNA"/>
</dbReference>
<evidence type="ECO:0000313" key="4">
    <source>
        <dbReference type="EMBL" id="PND38017.1"/>
    </source>
</evidence>
<feature type="signal peptide" evidence="2">
    <location>
        <begin position="1"/>
        <end position="41"/>
    </location>
</feature>
<comment type="caution">
    <text evidence="4">The sequence shown here is derived from an EMBL/GenBank/DDBJ whole genome shotgun (WGS) entry which is preliminary data.</text>
</comment>
<protein>
    <recommendedName>
        <fullName evidence="3">CHAT domain-containing protein</fullName>
    </recommendedName>
</protein>
<evidence type="ECO:0000259" key="3">
    <source>
        <dbReference type="Pfam" id="PF12770"/>
    </source>
</evidence>
<sequence length="1013" mass="112718">MGEHRRPRLQRNNQSVRRAGLRFARALTVTLSLLSFGPLRANPESTCARDPEALARQPHPGLAAMNREAFNIETLSDRHRLYQAWEDCAWQLMPDEVAGFSLWALHGFRLHQILSERPDRPLPELLDLHRPHEARAAASGDAETRMQMLRMLWGGLLNQGRLSEAQSLLDGEIQSRVQVLRAAGPGARSPAAERAQEELVSLSESLYGTVGARPQMEALAETLARELGPDAAPTLILARPLTAYHRRLGRIDQAWHLIDTAFQRAQAEQAGDERLLRLLQSERSIVMYERGQVMEAIREHEQVVAYWEAEQAAGRPAWMRLGRAYNNLVRFSHAAGDYPRVLQVAEKAARSPGQAFGLVYTEALPTRLYEQLARHHLGDAQALARGRDIVEGEGFGSNYTLFFSEALLPLAEREGDTELMRWAAGEVERIVTKHSTPLQSNRAILHLARARLEPRLRAWHQWRALALGAMGRSPAHESQALFENAQRLSASQPRLALVFYKLGALALRRLRSDLPQDSADLQRAGLARYEHHLRAWVELLIDQGRFKDSEAALAFLQEEERGELLRGGRRSASDGERHLRLNAAERHWHGALADIGRELRQASDRIDSEIEQTVGLLDRTAVRSQAAQTALDAAVQQLRQLAEDEAEPTETAENARADPAPSRRAALAPGHARLSYFFLREGRLSLRVQAAGQPTRHLQLPLTRTALARQTLALRQCLERRCEQDLTLSQALYLAVMAPALRLLPVSPKPQHLDIAADDVLRYLPFAALHDGQRYLVERVSLSMDSGLPAAATPPPELRQGALGLGRSLASEDGRLAPLPAVRRELAALRQHTGALLQLDHDFTARRLQAALEAGPALVHLASHFVLDPAGREQSYLLLGDGQSLNLVELGRLPWAGVQLAVLSACETALVLDEGASSRRGRGREWLGLAATLRGAGVQQLMATQWRVADDSTADWLSAFYAQPPWQAASARAQARANLGPALLARAQRHWLQQYRGHTRAHPHFWAAFTWIH</sequence>
<evidence type="ECO:0000313" key="5">
    <source>
        <dbReference type="Proteomes" id="UP000235916"/>
    </source>
</evidence>
<dbReference type="AlphaFoldDB" id="A0A2N8KX24"/>
<organism evidence="4 5">
    <name type="scientific">Kinneretia aquatilis</name>
    <dbReference type="NCBI Taxonomy" id="2070761"/>
    <lineage>
        <taxon>Bacteria</taxon>
        <taxon>Pseudomonadati</taxon>
        <taxon>Pseudomonadota</taxon>
        <taxon>Betaproteobacteria</taxon>
        <taxon>Burkholderiales</taxon>
        <taxon>Sphaerotilaceae</taxon>
        <taxon>Roseateles</taxon>
    </lineage>
</organism>
<name>A0A2N8KX24_9BURK</name>
<dbReference type="Pfam" id="PF12770">
    <property type="entry name" value="CHAT"/>
    <property type="match status" value="1"/>
</dbReference>
<dbReference type="Proteomes" id="UP000235916">
    <property type="component" value="Unassembled WGS sequence"/>
</dbReference>
<feature type="chain" id="PRO_5014860491" description="CHAT domain-containing protein" evidence="2">
    <location>
        <begin position="42"/>
        <end position="1013"/>
    </location>
</feature>
<feature type="compositionally biased region" description="Low complexity" evidence="1">
    <location>
        <begin position="651"/>
        <end position="665"/>
    </location>
</feature>
<feature type="region of interest" description="Disordered" evidence="1">
    <location>
        <begin position="642"/>
        <end position="665"/>
    </location>
</feature>
<feature type="domain" description="CHAT" evidence="3">
    <location>
        <begin position="728"/>
        <end position="1011"/>
    </location>
</feature>
<gene>
    <name evidence="4" type="ORF">C1O66_11120</name>
</gene>
<dbReference type="OrthoDB" id="9771112at2"/>
<keyword evidence="2" id="KW-0732">Signal</keyword>